<dbReference type="InterPro" id="IPR052026">
    <property type="entry name" value="ExeA_AAA_ATPase_DNA-bind"/>
</dbReference>
<keyword evidence="2" id="KW-1185">Reference proteome</keyword>
<dbReference type="Proteomes" id="UP001165641">
    <property type="component" value="Unassembled WGS sequence"/>
</dbReference>
<evidence type="ECO:0000313" key="1">
    <source>
        <dbReference type="EMBL" id="MDB6177285.1"/>
    </source>
</evidence>
<dbReference type="Gene3D" id="1.25.40.10">
    <property type="entry name" value="Tetratricopeptide repeat domain"/>
    <property type="match status" value="1"/>
</dbReference>
<dbReference type="Gene3D" id="3.40.50.300">
    <property type="entry name" value="P-loop containing nucleotide triphosphate hydrolases"/>
    <property type="match status" value="1"/>
</dbReference>
<comment type="caution">
    <text evidence="1">The sequence shown here is derived from an EMBL/GenBank/DDBJ whole genome shotgun (WGS) entry which is preliminary data.</text>
</comment>
<proteinExistence type="predicted"/>
<dbReference type="PANTHER" id="PTHR35894">
    <property type="entry name" value="GENERAL SECRETION PATHWAY PROTEIN A-RELATED"/>
    <property type="match status" value="1"/>
</dbReference>
<name>A0ABT4ZF19_9RHOB</name>
<evidence type="ECO:0008006" key="3">
    <source>
        <dbReference type="Google" id="ProtNLM"/>
    </source>
</evidence>
<reference evidence="1" key="1">
    <citation type="submission" date="2022-12" db="EMBL/GenBank/DDBJ databases">
        <title>Paracoccus onchidii sp. nov., isolated from a marine invertebrate from the South China Sea.</title>
        <authorList>
            <person name="Xu S."/>
            <person name="Liu Z."/>
            <person name="Xu Y."/>
        </authorList>
    </citation>
    <scope>NUCLEOTIDE SEQUENCE</scope>
    <source>
        <strain evidence="1">Z330</strain>
    </source>
</reference>
<dbReference type="PANTHER" id="PTHR35894:SF1">
    <property type="entry name" value="PHOSPHORIBULOKINASE _ URIDINE KINASE FAMILY"/>
    <property type="match status" value="1"/>
</dbReference>
<dbReference type="InterPro" id="IPR027417">
    <property type="entry name" value="P-loop_NTPase"/>
</dbReference>
<dbReference type="EMBL" id="JAQBIE010000008">
    <property type="protein sequence ID" value="MDB6177285.1"/>
    <property type="molecule type" value="Genomic_DNA"/>
</dbReference>
<gene>
    <name evidence="1" type="ORF">PAF17_07150</name>
</gene>
<dbReference type="InterPro" id="IPR011990">
    <property type="entry name" value="TPR-like_helical_dom_sf"/>
</dbReference>
<protein>
    <recommendedName>
        <fullName evidence="3">AAA+ ATPase domain-containing protein</fullName>
    </recommendedName>
</protein>
<organism evidence="1 2">
    <name type="scientific">Paracoccus onchidii</name>
    <dbReference type="NCBI Taxonomy" id="3017813"/>
    <lineage>
        <taxon>Bacteria</taxon>
        <taxon>Pseudomonadati</taxon>
        <taxon>Pseudomonadota</taxon>
        <taxon>Alphaproteobacteria</taxon>
        <taxon>Rhodobacterales</taxon>
        <taxon>Paracoccaceae</taxon>
        <taxon>Paracoccus</taxon>
    </lineage>
</organism>
<dbReference type="SUPFAM" id="SSF52540">
    <property type="entry name" value="P-loop containing nucleoside triphosphate hydrolases"/>
    <property type="match status" value="1"/>
</dbReference>
<sequence>MCRHTIGVVGMTGAAHQDGYSCPVFDTMTDPSLLYPSAAEQAAFSSLRQALTGASPVTLLLGVEGIGKTQLLNVIRSRLSESHKIASITLEEFETDAPGPDDGAGAGMAADDLIQSIREFAIEDEGANRPAHTPALLIVDDADQLPDGAFEQLLQVCASLTTADPPVQLLLSGLPQLQAHLKEWQDGALQQYVDAEILFATLTEQETAGYVAHRFATLDCACHGGRNPFNAAAMGRLHHHCGGVPGRVGDLARLCLAEAGRVGATVITAEFVDACERGELPETVAGMIALSEPAPHTKTGEHIEDALIDSQPVPEMRAPAPVSIRAAPNRDPAVAPRASRSRGWVWSAASGVVLAAFAGGLIWNQLSGRRDTVAMMDPSGAVVAPSPPRPPAPTITPQAEPRPAVAEVPPPPHIRLSAMPDPRELLDQALESAVSDPAFAALLYERAALLGNDRAAYFLGQLFEIGDGVSMDPHRAHAWYQAAENNDRAAGRIEALAPFLSASEASGAAPVPVLQASLPDGRLALHWRAAAGENPSRFAVEFVAAGDDGAPQRRETGLSAMLLDQQVIRWRVVTLTGGGDDQGATEWFDAPLLARN</sequence>
<dbReference type="SUPFAM" id="SSF81901">
    <property type="entry name" value="HCP-like"/>
    <property type="match status" value="1"/>
</dbReference>
<evidence type="ECO:0000313" key="2">
    <source>
        <dbReference type="Proteomes" id="UP001165641"/>
    </source>
</evidence>
<dbReference type="RefSeq" id="WP_271888413.1">
    <property type="nucleotide sequence ID" value="NZ_JAQBIE010000008.1"/>
</dbReference>
<accession>A0ABT4ZF19</accession>